<dbReference type="PANTHER" id="PTHR43289:SF6">
    <property type="entry name" value="SERINE_THREONINE-PROTEIN KINASE NEKL-3"/>
    <property type="match status" value="1"/>
</dbReference>
<keyword evidence="10" id="KW-1185">Reference proteome</keyword>
<name>B4D6M2_9BACT</name>
<dbReference type="AlphaFoldDB" id="B4D6M2"/>
<dbReference type="Gene3D" id="1.10.510.10">
    <property type="entry name" value="Transferase(Phosphotransferase) domain 1"/>
    <property type="match status" value="1"/>
</dbReference>
<evidence type="ECO:0000256" key="7">
    <source>
        <dbReference type="SAM" id="Phobius"/>
    </source>
</evidence>
<dbReference type="Gene3D" id="3.30.200.20">
    <property type="entry name" value="Phosphorylase Kinase, domain 1"/>
    <property type="match status" value="1"/>
</dbReference>
<dbReference type="Proteomes" id="UP000005824">
    <property type="component" value="Unassembled WGS sequence"/>
</dbReference>
<dbReference type="STRING" id="497964.CfE428DRAFT_4562"/>
<dbReference type="GO" id="GO:0005524">
    <property type="term" value="F:ATP binding"/>
    <property type="evidence" value="ECO:0007669"/>
    <property type="project" value="UniProtKB-UniRule"/>
</dbReference>
<keyword evidence="7" id="KW-0812">Transmembrane</keyword>
<keyword evidence="4 5" id="KW-0067">ATP-binding</keyword>
<keyword evidence="7" id="KW-1133">Transmembrane helix</keyword>
<evidence type="ECO:0000313" key="9">
    <source>
        <dbReference type="EMBL" id="EDY17823.1"/>
    </source>
</evidence>
<feature type="binding site" evidence="5">
    <location>
        <position position="316"/>
    </location>
    <ligand>
        <name>ATP</name>
        <dbReference type="ChEBI" id="CHEBI:30616"/>
    </ligand>
</feature>
<proteinExistence type="predicted"/>
<dbReference type="InterPro" id="IPR000719">
    <property type="entry name" value="Prot_kinase_dom"/>
</dbReference>
<evidence type="ECO:0000256" key="5">
    <source>
        <dbReference type="PROSITE-ProRule" id="PRU10141"/>
    </source>
</evidence>
<feature type="transmembrane region" description="Helical" evidence="7">
    <location>
        <begin position="596"/>
        <end position="617"/>
    </location>
</feature>
<dbReference type="eggNOG" id="COG0515">
    <property type="taxonomic scope" value="Bacteria"/>
</dbReference>
<dbReference type="SMART" id="SM00220">
    <property type="entry name" value="S_TKc"/>
    <property type="match status" value="1"/>
</dbReference>
<dbReference type="EMBL" id="ABVL01000016">
    <property type="protein sequence ID" value="EDY17823.1"/>
    <property type="molecule type" value="Genomic_DNA"/>
</dbReference>
<evidence type="ECO:0000313" key="10">
    <source>
        <dbReference type="Proteomes" id="UP000005824"/>
    </source>
</evidence>
<dbReference type="RefSeq" id="WP_006981883.1">
    <property type="nucleotide sequence ID" value="NZ_ABVL01000016.1"/>
</dbReference>
<evidence type="ECO:0000256" key="6">
    <source>
        <dbReference type="SAM" id="MobiDB-lite"/>
    </source>
</evidence>
<feature type="domain" description="Protein kinase" evidence="8">
    <location>
        <begin position="287"/>
        <end position="555"/>
    </location>
</feature>
<dbReference type="InParanoid" id="B4D6M2"/>
<evidence type="ECO:0000256" key="3">
    <source>
        <dbReference type="ARBA" id="ARBA00022777"/>
    </source>
</evidence>
<dbReference type="InterPro" id="IPR008271">
    <property type="entry name" value="Ser/Thr_kinase_AS"/>
</dbReference>
<evidence type="ECO:0000259" key="8">
    <source>
        <dbReference type="PROSITE" id="PS50011"/>
    </source>
</evidence>
<evidence type="ECO:0000256" key="1">
    <source>
        <dbReference type="ARBA" id="ARBA00022679"/>
    </source>
</evidence>
<feature type="region of interest" description="Disordered" evidence="6">
    <location>
        <begin position="559"/>
        <end position="593"/>
    </location>
</feature>
<dbReference type="CDD" id="cd14014">
    <property type="entry name" value="STKc_PknB_like"/>
    <property type="match status" value="1"/>
</dbReference>
<reference evidence="9 10" key="1">
    <citation type="journal article" date="2011" name="J. Bacteriol.">
        <title>Genome sequence of Chthoniobacter flavus Ellin428, an aerobic heterotrophic soil bacterium.</title>
        <authorList>
            <person name="Kant R."/>
            <person name="van Passel M.W."/>
            <person name="Palva A."/>
            <person name="Lucas S."/>
            <person name="Lapidus A."/>
            <person name="Glavina Del Rio T."/>
            <person name="Dalin E."/>
            <person name="Tice H."/>
            <person name="Bruce D."/>
            <person name="Goodwin L."/>
            <person name="Pitluck S."/>
            <person name="Larimer F.W."/>
            <person name="Land M.L."/>
            <person name="Hauser L."/>
            <person name="Sangwan P."/>
            <person name="de Vos W.M."/>
            <person name="Janssen P.H."/>
            <person name="Smidt H."/>
        </authorList>
    </citation>
    <scope>NUCLEOTIDE SEQUENCE [LARGE SCALE GENOMIC DNA]</scope>
    <source>
        <strain evidence="9 10">Ellin428</strain>
    </source>
</reference>
<keyword evidence="1" id="KW-0808">Transferase</keyword>
<dbReference type="PROSITE" id="PS50011">
    <property type="entry name" value="PROTEIN_KINASE_DOM"/>
    <property type="match status" value="1"/>
</dbReference>
<dbReference type="SUPFAM" id="SSF56112">
    <property type="entry name" value="Protein kinase-like (PK-like)"/>
    <property type="match status" value="1"/>
</dbReference>
<organism evidence="9 10">
    <name type="scientific">Chthoniobacter flavus Ellin428</name>
    <dbReference type="NCBI Taxonomy" id="497964"/>
    <lineage>
        <taxon>Bacteria</taxon>
        <taxon>Pseudomonadati</taxon>
        <taxon>Verrucomicrobiota</taxon>
        <taxon>Spartobacteria</taxon>
        <taxon>Chthoniobacterales</taxon>
        <taxon>Chthoniobacteraceae</taxon>
        <taxon>Chthoniobacter</taxon>
    </lineage>
</organism>
<keyword evidence="3 9" id="KW-0418">Kinase</keyword>
<gene>
    <name evidence="9" type="ORF">CfE428DRAFT_4562</name>
</gene>
<dbReference type="PROSITE" id="PS00107">
    <property type="entry name" value="PROTEIN_KINASE_ATP"/>
    <property type="match status" value="1"/>
</dbReference>
<dbReference type="InterPro" id="IPR011009">
    <property type="entry name" value="Kinase-like_dom_sf"/>
</dbReference>
<keyword evidence="7" id="KW-0472">Membrane</keyword>
<evidence type="ECO:0000256" key="4">
    <source>
        <dbReference type="ARBA" id="ARBA00022840"/>
    </source>
</evidence>
<evidence type="ECO:0000256" key="2">
    <source>
        <dbReference type="ARBA" id="ARBA00022741"/>
    </source>
</evidence>
<dbReference type="PROSITE" id="PS00108">
    <property type="entry name" value="PROTEIN_KINASE_ST"/>
    <property type="match status" value="1"/>
</dbReference>
<dbReference type="GO" id="GO:0004674">
    <property type="term" value="F:protein serine/threonine kinase activity"/>
    <property type="evidence" value="ECO:0007669"/>
    <property type="project" value="UniProtKB-KW"/>
</dbReference>
<keyword evidence="9" id="KW-0723">Serine/threonine-protein kinase</keyword>
<dbReference type="InterPro" id="IPR017441">
    <property type="entry name" value="Protein_kinase_ATP_BS"/>
</dbReference>
<accession>B4D6M2</accession>
<keyword evidence="2 5" id="KW-0547">Nucleotide-binding</keyword>
<comment type="caution">
    <text evidence="9">The sequence shown here is derived from an EMBL/GenBank/DDBJ whole genome shotgun (WGS) entry which is preliminary data.</text>
</comment>
<dbReference type="Pfam" id="PF00069">
    <property type="entry name" value="Pkinase"/>
    <property type="match status" value="1"/>
</dbReference>
<protein>
    <submittedName>
        <fullName evidence="9">Serine/threonine protein kinase</fullName>
    </submittedName>
</protein>
<sequence>MSNARSTEPITIVAPPSRWARAIQGDNVAYSELGGSYWYPAYAWWRRSGLESAQAAAATIAAFTRSAGAPALDASHPKAARMREWLLAHLAGMAERGVEFEGQPAIEVDAAWAEERYAKEPEGSAEAIFQRRWALTMIEFTLETLRTEYAASASQALFDELAPFVGFDRGEEERYSDLAMRLKVTTGAARKAVFDFRYRHREILLGLVADTVLDPASIDTEITAMLCACDETGAAGVAAGPLPTQIGELKPDEMLVRAMRSVRMTGSGGGLWVPPTDEEVARLFPQYEMLGMIGRGGMGAVYKARQISLDRFVAIKLLPLEVSVDREFSDRFVREAQTMARLNHPHIIAVYDFGKTMEGHLYFAMEFVDGVNLHQMIHGPGISPTQALEIIAGVCDALEYAHSKGVVHRDIKPANVMVNTEGCVKVADFGLARRLDAASNAHGHTTVGTVLGTPDYMAPEQMRGIGVDHRADVYSLGVVLYEMLCKEVPRGFFEPPSKRIGVDPSIDEVVKKAMQQLPERRFQRTSEMKSEVDRIRKTSLMLSAHGTSEISHYSFMPKVTPPPVSGANGPGSAVEKPQETAPPPQSPVPRGKKSRGGLRVVLLVILLVLVIVGLVLWKFMK</sequence>
<dbReference type="PANTHER" id="PTHR43289">
    <property type="entry name" value="MITOGEN-ACTIVATED PROTEIN KINASE KINASE KINASE 20-RELATED"/>
    <property type="match status" value="1"/>
</dbReference>